<dbReference type="InterPro" id="IPR036869">
    <property type="entry name" value="J_dom_sf"/>
</dbReference>
<dbReference type="GO" id="GO:0006260">
    <property type="term" value="P:DNA replication"/>
    <property type="evidence" value="ECO:0007669"/>
    <property type="project" value="UniProtKB-KW"/>
</dbReference>
<accession>A0A9X1Y1J2</accession>
<evidence type="ECO:0000256" key="2">
    <source>
        <dbReference type="ARBA" id="ARBA00023016"/>
    </source>
</evidence>
<dbReference type="Gene3D" id="3.40.190.10">
    <property type="entry name" value="Periplasmic binding protein-like II"/>
    <property type="match status" value="1"/>
</dbReference>
<evidence type="ECO:0000256" key="1">
    <source>
        <dbReference type="ARBA" id="ARBA00022705"/>
    </source>
</evidence>
<dbReference type="PROSITE" id="PS50076">
    <property type="entry name" value="DNAJ_2"/>
    <property type="match status" value="1"/>
</dbReference>
<dbReference type="InterPro" id="IPR001623">
    <property type="entry name" value="DnaJ_domain"/>
</dbReference>
<sequence length="306" mass="34248">MDNDNLKQDYELLGLPENASREELEKVFDILLRKSRSRHPSPGEAEDIERKIQAYKRIVETEEQRKIAELNQKRYAKWGKLAGSAEKVDDFFRLYRAHVIIGLIAVVAIIFGTNAYLDHREEQKRLAALPPIDLSIMMVGNFMTDDQNGGVDALEQAMTAQIPGFKRVEIENVYLPPQGEAGMSTADIAYQQKAMAVIASTSPDIYITDTPTFDWLSNGGAFLSLDDVASGELKDLLTDETIVTDVSDEDNTEHVYGIKITDSTLVKDLPLGMTDMIVSLRGDTKNKDKAVQMMKEYLENIPKAAE</sequence>
<gene>
    <name evidence="5" type="ORF">M0651_10705</name>
</gene>
<feature type="domain" description="J" evidence="4">
    <location>
        <begin position="8"/>
        <end position="79"/>
    </location>
</feature>
<dbReference type="RefSeq" id="WP_248551738.1">
    <property type="nucleotide sequence ID" value="NZ_JALPRK010000008.1"/>
</dbReference>
<dbReference type="AlphaFoldDB" id="A0A9X1Y1J2"/>
<dbReference type="SUPFAM" id="SSF46565">
    <property type="entry name" value="Chaperone J-domain"/>
    <property type="match status" value="1"/>
</dbReference>
<evidence type="ECO:0000259" key="4">
    <source>
        <dbReference type="PROSITE" id="PS50076"/>
    </source>
</evidence>
<comment type="caution">
    <text evidence="5">The sequence shown here is derived from an EMBL/GenBank/DDBJ whole genome shotgun (WGS) entry which is preliminary data.</text>
</comment>
<name>A0A9X1Y1J2_9BACL</name>
<reference evidence="5" key="1">
    <citation type="submission" date="2022-04" db="EMBL/GenBank/DDBJ databases">
        <authorList>
            <person name="Seo M.-J."/>
        </authorList>
    </citation>
    <scope>NUCLEOTIDE SEQUENCE</scope>
    <source>
        <strain evidence="5">MBLB2552</strain>
    </source>
</reference>
<protein>
    <submittedName>
        <fullName evidence="5">Molecular chaperone DnaJ</fullName>
    </submittedName>
</protein>
<keyword evidence="3" id="KW-1133">Transmembrane helix</keyword>
<evidence type="ECO:0000313" key="6">
    <source>
        <dbReference type="Proteomes" id="UP001139534"/>
    </source>
</evidence>
<evidence type="ECO:0000313" key="5">
    <source>
        <dbReference type="EMBL" id="MCK8487643.1"/>
    </source>
</evidence>
<dbReference type="EMBL" id="JALPRK010000008">
    <property type="protein sequence ID" value="MCK8487643.1"/>
    <property type="molecule type" value="Genomic_DNA"/>
</dbReference>
<keyword evidence="1" id="KW-0235">DNA replication</keyword>
<dbReference type="Proteomes" id="UP001139534">
    <property type="component" value="Unassembled WGS sequence"/>
</dbReference>
<organism evidence="5 6">
    <name type="scientific">Paenibacillus mellifer</name>
    <dbReference type="NCBI Taxonomy" id="2937794"/>
    <lineage>
        <taxon>Bacteria</taxon>
        <taxon>Bacillati</taxon>
        <taxon>Bacillota</taxon>
        <taxon>Bacilli</taxon>
        <taxon>Bacillales</taxon>
        <taxon>Paenibacillaceae</taxon>
        <taxon>Paenibacillus</taxon>
    </lineage>
</organism>
<proteinExistence type="predicted"/>
<keyword evidence="2" id="KW-0346">Stress response</keyword>
<evidence type="ECO:0000256" key="3">
    <source>
        <dbReference type="SAM" id="Phobius"/>
    </source>
</evidence>
<keyword evidence="3" id="KW-0472">Membrane</keyword>
<keyword evidence="3" id="KW-0812">Transmembrane</keyword>
<keyword evidence="6" id="KW-1185">Reference proteome</keyword>
<feature type="transmembrane region" description="Helical" evidence="3">
    <location>
        <begin position="97"/>
        <end position="117"/>
    </location>
</feature>